<protein>
    <submittedName>
        <fullName evidence="1">Uncharacterized protein</fullName>
    </submittedName>
</protein>
<organism evidence="1 2">
    <name type="scientific">Leucogyrophana mollusca</name>
    <dbReference type="NCBI Taxonomy" id="85980"/>
    <lineage>
        <taxon>Eukaryota</taxon>
        <taxon>Fungi</taxon>
        <taxon>Dikarya</taxon>
        <taxon>Basidiomycota</taxon>
        <taxon>Agaricomycotina</taxon>
        <taxon>Agaricomycetes</taxon>
        <taxon>Agaricomycetidae</taxon>
        <taxon>Boletales</taxon>
        <taxon>Boletales incertae sedis</taxon>
        <taxon>Leucogyrophana</taxon>
    </lineage>
</organism>
<feature type="non-terminal residue" evidence="1">
    <location>
        <position position="50"/>
    </location>
</feature>
<evidence type="ECO:0000313" key="2">
    <source>
        <dbReference type="Proteomes" id="UP000790709"/>
    </source>
</evidence>
<proteinExistence type="predicted"/>
<dbReference type="EMBL" id="MU266688">
    <property type="protein sequence ID" value="KAH7919170.1"/>
    <property type="molecule type" value="Genomic_DNA"/>
</dbReference>
<gene>
    <name evidence="1" type="ORF">BV22DRAFT_972928</name>
</gene>
<dbReference type="Proteomes" id="UP000790709">
    <property type="component" value="Unassembled WGS sequence"/>
</dbReference>
<keyword evidence="2" id="KW-1185">Reference proteome</keyword>
<reference evidence="1" key="1">
    <citation type="journal article" date="2021" name="New Phytol.">
        <title>Evolutionary innovations through gain and loss of genes in the ectomycorrhizal Boletales.</title>
        <authorList>
            <person name="Wu G."/>
            <person name="Miyauchi S."/>
            <person name="Morin E."/>
            <person name="Kuo A."/>
            <person name="Drula E."/>
            <person name="Varga T."/>
            <person name="Kohler A."/>
            <person name="Feng B."/>
            <person name="Cao Y."/>
            <person name="Lipzen A."/>
            <person name="Daum C."/>
            <person name="Hundley H."/>
            <person name="Pangilinan J."/>
            <person name="Johnson J."/>
            <person name="Barry K."/>
            <person name="LaButti K."/>
            <person name="Ng V."/>
            <person name="Ahrendt S."/>
            <person name="Min B."/>
            <person name="Choi I.G."/>
            <person name="Park H."/>
            <person name="Plett J.M."/>
            <person name="Magnuson J."/>
            <person name="Spatafora J.W."/>
            <person name="Nagy L.G."/>
            <person name="Henrissat B."/>
            <person name="Grigoriev I.V."/>
            <person name="Yang Z.L."/>
            <person name="Xu J."/>
            <person name="Martin F.M."/>
        </authorList>
    </citation>
    <scope>NUCLEOTIDE SEQUENCE</scope>
    <source>
        <strain evidence="1">KUC20120723A-06</strain>
    </source>
</reference>
<feature type="non-terminal residue" evidence="1">
    <location>
        <position position="1"/>
    </location>
</feature>
<comment type="caution">
    <text evidence="1">The sequence shown here is derived from an EMBL/GenBank/DDBJ whole genome shotgun (WGS) entry which is preliminary data.</text>
</comment>
<evidence type="ECO:0000313" key="1">
    <source>
        <dbReference type="EMBL" id="KAH7919170.1"/>
    </source>
</evidence>
<name>A0ACB8B055_9AGAM</name>
<sequence length="50" mass="5822">LAYVHWFQPLQTFDTNLGMFRLARSSRNHAPNAAIVPVDRILHPCHLIPW</sequence>
<accession>A0ACB8B055</accession>